<dbReference type="InterPro" id="IPR005148">
    <property type="entry name" value="Arg-tRNA-synth_N"/>
</dbReference>
<dbReference type="SUPFAM" id="SSF52374">
    <property type="entry name" value="Nucleotidylyl transferase"/>
    <property type="match status" value="1"/>
</dbReference>
<accession>A0A0G1KDU9</accession>
<protein>
    <submittedName>
        <fullName evidence="3">Arginine-tRNA ligase</fullName>
    </submittedName>
</protein>
<dbReference type="InterPro" id="IPR014729">
    <property type="entry name" value="Rossmann-like_a/b/a_fold"/>
</dbReference>
<dbReference type="InterPro" id="IPR035684">
    <property type="entry name" value="ArgRS_core"/>
</dbReference>
<dbReference type="PANTHER" id="PTHR11956:SF5">
    <property type="entry name" value="ARGININE--TRNA LIGASE, CYTOPLASMIC"/>
    <property type="match status" value="1"/>
</dbReference>
<dbReference type="SUPFAM" id="SSF55190">
    <property type="entry name" value="Arginyl-tRNA synthetase (ArgRS), N-terminal 'additional' domain"/>
    <property type="match status" value="1"/>
</dbReference>
<reference evidence="3 4" key="1">
    <citation type="journal article" date="2015" name="Nature">
        <title>rRNA introns, odd ribosomes, and small enigmatic genomes across a large radiation of phyla.</title>
        <authorList>
            <person name="Brown C.T."/>
            <person name="Hug L.A."/>
            <person name="Thomas B.C."/>
            <person name="Sharon I."/>
            <person name="Castelle C.J."/>
            <person name="Singh A."/>
            <person name="Wilkins M.J."/>
            <person name="Williams K.H."/>
            <person name="Banfield J.F."/>
        </authorList>
    </citation>
    <scope>NUCLEOTIDE SEQUENCE [LARGE SCALE GENOMIC DNA]</scope>
</reference>
<dbReference type="Pfam" id="PF00750">
    <property type="entry name" value="tRNA-synt_1d"/>
    <property type="match status" value="1"/>
</dbReference>
<dbReference type="PRINTS" id="PR01038">
    <property type="entry name" value="TRNASYNTHARG"/>
</dbReference>
<gene>
    <name evidence="3" type="ORF">UW35_C0025G0012</name>
</gene>
<dbReference type="Gene3D" id="3.30.1360.70">
    <property type="entry name" value="Arginyl tRNA synthetase N-terminal domain"/>
    <property type="match status" value="1"/>
</dbReference>
<keyword evidence="1" id="KW-0648">Protein biosynthesis</keyword>
<dbReference type="InterPro" id="IPR036695">
    <property type="entry name" value="Arg-tRNA-synth_N_sf"/>
</dbReference>
<keyword evidence="1" id="KW-0547">Nucleotide-binding</keyword>
<keyword evidence="1 3" id="KW-0436">Ligase</keyword>
<dbReference type="AlphaFoldDB" id="A0A0G1KDU9"/>
<dbReference type="Pfam" id="PF03485">
    <property type="entry name" value="Arg_tRNA_synt_N"/>
    <property type="match status" value="1"/>
</dbReference>
<evidence type="ECO:0000313" key="4">
    <source>
        <dbReference type="Proteomes" id="UP000033861"/>
    </source>
</evidence>
<dbReference type="PANTHER" id="PTHR11956">
    <property type="entry name" value="ARGINYL-TRNA SYNTHETASE"/>
    <property type="match status" value="1"/>
</dbReference>
<dbReference type="SMART" id="SM01016">
    <property type="entry name" value="Arg_tRNA_synt_N"/>
    <property type="match status" value="1"/>
</dbReference>
<dbReference type="InterPro" id="IPR001278">
    <property type="entry name" value="Arg-tRNA-ligase"/>
</dbReference>
<keyword evidence="1" id="KW-0030">Aminoacyl-tRNA synthetase</keyword>
<keyword evidence="1" id="KW-0067">ATP-binding</keyword>
<dbReference type="EMBL" id="LCHZ01000025">
    <property type="protein sequence ID" value="KKT46009.1"/>
    <property type="molecule type" value="Genomic_DNA"/>
</dbReference>
<dbReference type="GO" id="GO:0004814">
    <property type="term" value="F:arginine-tRNA ligase activity"/>
    <property type="evidence" value="ECO:0007669"/>
    <property type="project" value="InterPro"/>
</dbReference>
<dbReference type="STRING" id="1618404.UW35_C0025G0012"/>
<evidence type="ECO:0000313" key="3">
    <source>
        <dbReference type="EMBL" id="KKT46009.1"/>
    </source>
</evidence>
<sequence length="252" mass="28620">MKARQIIKDSINNLFNAAEFTLEHPMDEKMGDYASNVAMILSKKEQKSPRELAEEIAEKLRGQGELKGIVEKIEVAGPGFVNFFLSNKYLTDEVSEVLSEKEAYGRGVRWEEKKVMVEYTDPNPFKQFHIGHLMSNTIGESLSRLIEFSGAEVKRACYQGDVGMHVAKSIWGIRELLKEKKLSIEEIGEMELDEKAAFLGKGYATGAAGFEENEESKKAINDLNKVIYERSDEGVNKIYDLGRRWSLDYFET</sequence>
<comment type="caution">
    <text evidence="3">The sequence shown here is derived from an EMBL/GenBank/DDBJ whole genome shotgun (WGS) entry which is preliminary data.</text>
</comment>
<name>A0A0G1KDU9_9BACT</name>
<dbReference type="Proteomes" id="UP000033861">
    <property type="component" value="Unassembled WGS sequence"/>
</dbReference>
<evidence type="ECO:0000259" key="2">
    <source>
        <dbReference type="SMART" id="SM01016"/>
    </source>
</evidence>
<feature type="non-terminal residue" evidence="3">
    <location>
        <position position="252"/>
    </location>
</feature>
<dbReference type="GO" id="GO:0005737">
    <property type="term" value="C:cytoplasm"/>
    <property type="evidence" value="ECO:0007669"/>
    <property type="project" value="InterPro"/>
</dbReference>
<dbReference type="GO" id="GO:0006420">
    <property type="term" value="P:arginyl-tRNA aminoacylation"/>
    <property type="evidence" value="ECO:0007669"/>
    <property type="project" value="InterPro"/>
</dbReference>
<feature type="domain" description="Arginyl tRNA synthetase N-terminal" evidence="2">
    <location>
        <begin position="1"/>
        <end position="85"/>
    </location>
</feature>
<dbReference type="Gene3D" id="3.40.50.620">
    <property type="entry name" value="HUPs"/>
    <property type="match status" value="1"/>
</dbReference>
<evidence type="ECO:0000256" key="1">
    <source>
        <dbReference type="RuleBase" id="RU363038"/>
    </source>
</evidence>
<proteinExistence type="inferred from homology"/>
<dbReference type="GO" id="GO:0005524">
    <property type="term" value="F:ATP binding"/>
    <property type="evidence" value="ECO:0007669"/>
    <property type="project" value="UniProtKB-KW"/>
</dbReference>
<organism evidence="3 4">
    <name type="scientific">Candidatus Collierbacteria bacterium GW2011_GWF2_44_15</name>
    <dbReference type="NCBI Taxonomy" id="1618404"/>
    <lineage>
        <taxon>Bacteria</taxon>
        <taxon>Candidatus Collieribacteriota</taxon>
    </lineage>
</organism>
<comment type="similarity">
    <text evidence="1">Belongs to the class-I aminoacyl-tRNA synthetase family.</text>
</comment>